<sequence>MSRLSTTRAIRPPGVLSGIGVLLLGLVASLLLQPGGGAVAQEPPAPARSGQAEQARQAGTGARSEPSGTYTNPVTEGTVDTFPDPVTIRGKDGLWYAYGTQNPVFRSKGEQGERIVPILRSADLVDWEYAGELFTPETQPAWHGGSRLWAPDIRYLNGRYTLYYSVPDRNTVGVATAPTPTGPWTDRGAVMKPQSGCPTGNIDQAQFTDRDGRSYLYWGSYDVLCVAGMNADSTRIEGRVTEVAQGRRAEGPYVVRRGPYYYLFYSDAGCCQGAYSGYQVKVGRSTSPTGPFEDDEGVDLMARTSKGGAVVAGSGNRWIGPGHNSVQTDLAGQDWLVYHGIPSDDPDLDPTPEINRKQLSRRPMLIDRLDWIDGWPVVRAGAGASDGRQAAPVTAWDAGGTFNDGSLSGWRRQGPERDGWSTAESRDTGTYVTHEGRGTDPAYLVTRRRTAAAAQRAEADLRVTADTGAAGLTVAYADPDNNVSAWLDRDRNALVTDVLRNGRNDERITPLPSAFRWDSWHNVAVELRGGELTAEVTSDRLYDAVATQHRELPAGAARPGKAGTAARGPGSAADNVGTVKLHTPVTGPVPEPGPGAGLPAYSDAFEGTVVPGTEPDSPWSWVRGPAPGTAMTGGALSWPAGDTGLWLDTNTAPVLTRDAPKGDFTVETRLHFAPERAGQKAGLVLYGNDDRYFSLTRSALPLERRGGALTLNTEFAKEGERPTTTPPTPVFYGETFGGPTADTMWLRLSYHADRADREDEVRASTSRDGEHWVEAGVWSLPVKGPLKMGLVTLDGPGATARFDYVRTYRD</sequence>
<gene>
    <name evidence="6" type="ORF">GCU69_21480</name>
</gene>
<dbReference type="Pfam" id="PF04616">
    <property type="entry name" value="Glyco_hydro_43"/>
    <property type="match status" value="1"/>
</dbReference>
<dbReference type="EMBL" id="WHPN01000332">
    <property type="protein sequence ID" value="KAF4407094.1"/>
    <property type="molecule type" value="Genomic_DNA"/>
</dbReference>
<dbReference type="Gene3D" id="2.60.120.200">
    <property type="match status" value="1"/>
</dbReference>
<dbReference type="Pfam" id="PF17851">
    <property type="entry name" value="GH43_C2"/>
    <property type="match status" value="1"/>
</dbReference>
<feature type="region of interest" description="Disordered" evidence="4">
    <location>
        <begin position="404"/>
        <end position="438"/>
    </location>
</feature>
<feature type="region of interest" description="Disordered" evidence="4">
    <location>
        <begin position="553"/>
        <end position="576"/>
    </location>
</feature>
<evidence type="ECO:0000256" key="4">
    <source>
        <dbReference type="SAM" id="MobiDB-lite"/>
    </source>
</evidence>
<dbReference type="InterPro" id="IPR006710">
    <property type="entry name" value="Glyco_hydro_43"/>
</dbReference>
<dbReference type="RefSeq" id="WP_156206907.1">
    <property type="nucleotide sequence ID" value="NZ_WHPN01000332.1"/>
</dbReference>
<name>A0ABQ7FDG6_9ACTN</name>
<dbReference type="PANTHER" id="PTHR42812:SF5">
    <property type="entry name" value="ENDO-ARABINASE"/>
    <property type="match status" value="1"/>
</dbReference>
<dbReference type="InterPro" id="IPR041542">
    <property type="entry name" value="GH43_C2"/>
</dbReference>
<feature type="compositionally biased region" description="Basic and acidic residues" evidence="4">
    <location>
        <begin position="413"/>
        <end position="427"/>
    </location>
</feature>
<evidence type="ECO:0000256" key="2">
    <source>
        <dbReference type="ARBA" id="ARBA00022801"/>
    </source>
</evidence>
<dbReference type="Gene3D" id="2.115.10.20">
    <property type="entry name" value="Glycosyl hydrolase domain, family 43"/>
    <property type="match status" value="1"/>
</dbReference>
<dbReference type="InterPro" id="IPR023296">
    <property type="entry name" value="Glyco_hydro_beta-prop_sf"/>
</dbReference>
<feature type="domain" description="Beta-xylosidase C-terminal Concanavalin A-like" evidence="5">
    <location>
        <begin position="619"/>
        <end position="776"/>
    </location>
</feature>
<comment type="caution">
    <text evidence="6">The sequence shown here is derived from an EMBL/GenBank/DDBJ whole genome shotgun (WGS) entry which is preliminary data.</text>
</comment>
<evidence type="ECO:0000313" key="6">
    <source>
        <dbReference type="EMBL" id="KAF4407094.1"/>
    </source>
</evidence>
<dbReference type="SUPFAM" id="SSF75005">
    <property type="entry name" value="Arabinanase/levansucrase/invertase"/>
    <property type="match status" value="1"/>
</dbReference>
<dbReference type="InterPro" id="IPR051795">
    <property type="entry name" value="Glycosyl_Hydrlase_43"/>
</dbReference>
<evidence type="ECO:0000313" key="7">
    <source>
        <dbReference type="Proteomes" id="UP000621266"/>
    </source>
</evidence>
<dbReference type="SUPFAM" id="SSF49899">
    <property type="entry name" value="Concanavalin A-like lectins/glucanases"/>
    <property type="match status" value="1"/>
</dbReference>
<keyword evidence="7" id="KW-1185">Reference proteome</keyword>
<dbReference type="CDD" id="cd18616">
    <property type="entry name" value="GH43_ABN-like"/>
    <property type="match status" value="1"/>
</dbReference>
<protein>
    <submittedName>
        <fullName evidence="6">Family 43 glycosylhydrolase</fullName>
    </submittedName>
</protein>
<reference evidence="6 7" key="1">
    <citation type="submission" date="2019-10" db="EMBL/GenBank/DDBJ databases">
        <title>Streptomyces tenebrisbrunneis sp.nov., an endogenous actinomycete isolated from of Lycium ruthenicum.</title>
        <authorList>
            <person name="Ma L."/>
        </authorList>
    </citation>
    <scope>NUCLEOTIDE SEQUENCE [LARGE SCALE GENOMIC DNA]</scope>
    <source>
        <strain evidence="6 7">TRM 66187</strain>
    </source>
</reference>
<dbReference type="Gene3D" id="2.60.120.560">
    <property type="entry name" value="Exo-inulinase, domain 1"/>
    <property type="match status" value="1"/>
</dbReference>
<dbReference type="InterPro" id="IPR013320">
    <property type="entry name" value="ConA-like_dom_sf"/>
</dbReference>
<accession>A0ABQ7FDG6</accession>
<evidence type="ECO:0000256" key="1">
    <source>
        <dbReference type="ARBA" id="ARBA00009865"/>
    </source>
</evidence>
<keyword evidence="2" id="KW-0378">Hydrolase</keyword>
<dbReference type="PANTHER" id="PTHR42812">
    <property type="entry name" value="BETA-XYLOSIDASE"/>
    <property type="match status" value="1"/>
</dbReference>
<feature type="compositionally biased region" description="Polar residues" evidence="4">
    <location>
        <begin position="66"/>
        <end position="75"/>
    </location>
</feature>
<proteinExistence type="inferred from homology"/>
<feature type="region of interest" description="Disordered" evidence="4">
    <location>
        <begin position="37"/>
        <end position="83"/>
    </location>
</feature>
<evidence type="ECO:0000256" key="3">
    <source>
        <dbReference type="ARBA" id="ARBA00023295"/>
    </source>
</evidence>
<comment type="similarity">
    <text evidence="1">Belongs to the glycosyl hydrolase 43 family.</text>
</comment>
<keyword evidence="3" id="KW-0326">Glycosidase</keyword>
<evidence type="ECO:0000259" key="5">
    <source>
        <dbReference type="Pfam" id="PF17851"/>
    </source>
</evidence>
<organism evidence="6 7">
    <name type="scientific">Streptomyces lycii</name>
    <dbReference type="NCBI Taxonomy" id="2654337"/>
    <lineage>
        <taxon>Bacteria</taxon>
        <taxon>Bacillati</taxon>
        <taxon>Actinomycetota</taxon>
        <taxon>Actinomycetes</taxon>
        <taxon>Kitasatosporales</taxon>
        <taxon>Streptomycetaceae</taxon>
        <taxon>Streptomyces</taxon>
    </lineage>
</organism>
<dbReference type="Proteomes" id="UP000621266">
    <property type="component" value="Unassembled WGS sequence"/>
</dbReference>